<dbReference type="GO" id="GO:0008168">
    <property type="term" value="F:methyltransferase activity"/>
    <property type="evidence" value="ECO:0007669"/>
    <property type="project" value="UniProtKB-KW"/>
</dbReference>
<dbReference type="GO" id="GO:0012505">
    <property type="term" value="C:endomembrane system"/>
    <property type="evidence" value="ECO:0007669"/>
    <property type="project" value="UniProtKB-SubCell"/>
</dbReference>
<protein>
    <submittedName>
        <fullName evidence="6">Protein-S-isoprenylcysteine O-methyltransferase Ste14</fullName>
    </submittedName>
</protein>
<feature type="transmembrane region" description="Helical" evidence="5">
    <location>
        <begin position="205"/>
        <end position="224"/>
    </location>
</feature>
<dbReference type="GO" id="GO:0032259">
    <property type="term" value="P:methylation"/>
    <property type="evidence" value="ECO:0007669"/>
    <property type="project" value="UniProtKB-KW"/>
</dbReference>
<evidence type="ECO:0000256" key="4">
    <source>
        <dbReference type="ARBA" id="ARBA00023136"/>
    </source>
</evidence>
<evidence type="ECO:0000313" key="7">
    <source>
        <dbReference type="Proteomes" id="UP000549457"/>
    </source>
</evidence>
<dbReference type="Pfam" id="PF04191">
    <property type="entry name" value="PEMT"/>
    <property type="match status" value="1"/>
</dbReference>
<evidence type="ECO:0000256" key="5">
    <source>
        <dbReference type="SAM" id="Phobius"/>
    </source>
</evidence>
<dbReference type="EMBL" id="JACHFM010000005">
    <property type="protein sequence ID" value="MBB5224098.1"/>
    <property type="molecule type" value="Genomic_DNA"/>
</dbReference>
<dbReference type="AlphaFoldDB" id="A0A840STV8"/>
<keyword evidence="3 5" id="KW-1133">Transmembrane helix</keyword>
<keyword evidence="4 5" id="KW-0472">Membrane</keyword>
<keyword evidence="7" id="KW-1185">Reference proteome</keyword>
<keyword evidence="6" id="KW-0489">Methyltransferase</keyword>
<evidence type="ECO:0000256" key="1">
    <source>
        <dbReference type="ARBA" id="ARBA00004127"/>
    </source>
</evidence>
<feature type="transmembrane region" description="Helical" evidence="5">
    <location>
        <begin position="45"/>
        <end position="71"/>
    </location>
</feature>
<sequence>MFLSERMRRTPHPAVWRWLGLLGFVPLVFLAASRAEPIEARLGSHWGSIYETVCLALVLTGLGIRAGMAACHPLMRDRLDASGFYSVSRNPIYFANSLVMVGIMLFTQDVILGIAFALWLAVYYERTILAEEARLFRRFGMVFVGWATLTPVFLPRLTSWRPPAARFSLRAVMRREPLVWFGVTAALAAIAALSDHFGDEPMDDIGLMLLLAAAIAGAGFSLIGRQAGLLDDPKP</sequence>
<feature type="transmembrane region" description="Helical" evidence="5">
    <location>
        <begin position="92"/>
        <end position="119"/>
    </location>
</feature>
<organism evidence="6 7">
    <name type="scientific">Amaricoccus macauensis</name>
    <dbReference type="NCBI Taxonomy" id="57001"/>
    <lineage>
        <taxon>Bacteria</taxon>
        <taxon>Pseudomonadati</taxon>
        <taxon>Pseudomonadota</taxon>
        <taxon>Alphaproteobacteria</taxon>
        <taxon>Rhodobacterales</taxon>
        <taxon>Paracoccaceae</taxon>
        <taxon>Amaricoccus</taxon>
    </lineage>
</organism>
<comment type="caution">
    <text evidence="6">The sequence shown here is derived from an EMBL/GenBank/DDBJ whole genome shotgun (WGS) entry which is preliminary data.</text>
</comment>
<comment type="subcellular location">
    <subcellularLocation>
        <location evidence="1">Endomembrane system</location>
        <topology evidence="1">Multi-pass membrane protein</topology>
    </subcellularLocation>
</comment>
<reference evidence="6 7" key="1">
    <citation type="submission" date="2020-08" db="EMBL/GenBank/DDBJ databases">
        <title>Genomic Encyclopedia of Type Strains, Phase IV (KMG-IV): sequencing the most valuable type-strain genomes for metagenomic binning, comparative biology and taxonomic classification.</title>
        <authorList>
            <person name="Goeker M."/>
        </authorList>
    </citation>
    <scope>NUCLEOTIDE SEQUENCE [LARGE SCALE GENOMIC DNA]</scope>
    <source>
        <strain evidence="6 7">DSM 101730</strain>
    </source>
</reference>
<name>A0A840STV8_9RHOB</name>
<feature type="transmembrane region" description="Helical" evidence="5">
    <location>
        <begin position="177"/>
        <end position="193"/>
    </location>
</feature>
<evidence type="ECO:0000313" key="6">
    <source>
        <dbReference type="EMBL" id="MBB5224098.1"/>
    </source>
</evidence>
<evidence type="ECO:0000256" key="3">
    <source>
        <dbReference type="ARBA" id="ARBA00022989"/>
    </source>
</evidence>
<evidence type="ECO:0000256" key="2">
    <source>
        <dbReference type="ARBA" id="ARBA00022692"/>
    </source>
</evidence>
<dbReference type="Gene3D" id="1.20.120.1630">
    <property type="match status" value="1"/>
</dbReference>
<keyword evidence="2 5" id="KW-0812">Transmembrane</keyword>
<keyword evidence="6" id="KW-0808">Transferase</keyword>
<dbReference type="Proteomes" id="UP000549457">
    <property type="component" value="Unassembled WGS sequence"/>
</dbReference>
<proteinExistence type="predicted"/>
<dbReference type="RefSeq" id="WP_184154329.1">
    <property type="nucleotide sequence ID" value="NZ_JACHFM010000005.1"/>
</dbReference>
<feature type="transmembrane region" description="Helical" evidence="5">
    <location>
        <begin position="139"/>
        <end position="157"/>
    </location>
</feature>
<gene>
    <name evidence="6" type="ORF">HNP73_004059</name>
</gene>
<dbReference type="InterPro" id="IPR007318">
    <property type="entry name" value="Phopholipid_MeTrfase"/>
</dbReference>
<accession>A0A840STV8</accession>